<comment type="function">
    <text evidence="10">CRISPR (clustered regularly interspaced short palindromic repeat), is an adaptive immune system that provides protection against mobile genetic elements (viruses, transposable elements and conjugative plasmids). CRISPR clusters contain spacers, sequences complementary to antecedent mobile elements, and target invading nucleic acids. CRISPR clusters are transcribed and processed into CRISPR RNA (crRNA). Acts as a dsDNA endonuclease. Involved in the integration of spacer DNA into the CRISPR cassette.</text>
</comment>
<keyword evidence="2 10" id="KW-0479">Metal-binding</keyword>
<keyword evidence="13" id="KW-1185">Reference proteome</keyword>
<dbReference type="GO" id="GO:0043571">
    <property type="term" value="P:maintenance of CRISPR repeat elements"/>
    <property type="evidence" value="ECO:0007669"/>
    <property type="project" value="UniProtKB-UniRule"/>
</dbReference>
<evidence type="ECO:0000313" key="13">
    <source>
        <dbReference type="Proteomes" id="UP000033103"/>
    </source>
</evidence>
<dbReference type="Proteomes" id="UP000033103">
    <property type="component" value="Chromosome"/>
</dbReference>
<dbReference type="EC" id="3.1.-.-" evidence="10"/>
<dbReference type="HOGENOM" id="CLU_857004_0_0_0"/>
<evidence type="ECO:0000256" key="8">
    <source>
        <dbReference type="ARBA" id="ARBA00023211"/>
    </source>
</evidence>
<feature type="binding site" evidence="10">
    <location>
        <position position="171"/>
    </location>
    <ligand>
        <name>Mn(2+)</name>
        <dbReference type="ChEBI" id="CHEBI:29035"/>
    </ligand>
</feature>
<evidence type="ECO:0000256" key="1">
    <source>
        <dbReference type="ARBA" id="ARBA00022722"/>
    </source>
</evidence>
<protein>
    <recommendedName>
        <fullName evidence="10">CRISPR-associated endonuclease Cas1</fullName>
        <ecNumber evidence="10">3.1.-.-</ecNumber>
    </recommendedName>
</protein>
<evidence type="ECO:0000256" key="9">
    <source>
        <dbReference type="ARBA" id="ARBA00038592"/>
    </source>
</evidence>
<evidence type="ECO:0000313" key="12">
    <source>
        <dbReference type="EMBL" id="AKC95494.1"/>
    </source>
</evidence>
<comment type="subunit">
    <text evidence="9 10">Homodimer, forms a heterotetramer with a Cas2 homodimer.</text>
</comment>
<dbReference type="GO" id="GO:0051607">
    <property type="term" value="P:defense response to virus"/>
    <property type="evidence" value="ECO:0007669"/>
    <property type="project" value="UniProtKB-UniRule"/>
</dbReference>
<dbReference type="RefSeq" id="WP_046328600.1">
    <property type="nucleotide sequence ID" value="NZ_CP011280.1"/>
</dbReference>
<keyword evidence="11" id="KW-0812">Transmembrane</keyword>
<dbReference type="InterPro" id="IPR002729">
    <property type="entry name" value="CRISPR-assoc_Cas1"/>
</dbReference>
<organism evidence="12 13">
    <name type="scientific">Sneathia vaginalis</name>
    <dbReference type="NCBI Taxonomy" id="187101"/>
    <lineage>
        <taxon>Bacteria</taxon>
        <taxon>Fusobacteriati</taxon>
        <taxon>Fusobacteriota</taxon>
        <taxon>Fusobacteriia</taxon>
        <taxon>Fusobacteriales</taxon>
        <taxon>Leptotrichiaceae</taxon>
        <taxon>Sneathia</taxon>
    </lineage>
</organism>
<dbReference type="GO" id="GO:0016787">
    <property type="term" value="F:hydrolase activity"/>
    <property type="evidence" value="ECO:0007669"/>
    <property type="project" value="UniProtKB-KW"/>
</dbReference>
<dbReference type="KEGG" id="sns:VC03_02980"/>
<dbReference type="Pfam" id="PF01867">
    <property type="entry name" value="Cas_Cas1"/>
    <property type="match status" value="1"/>
</dbReference>
<dbReference type="PANTHER" id="PTHR34353:SF2">
    <property type="entry name" value="CRISPR-ASSOCIATED ENDONUCLEASE CAS1 1"/>
    <property type="match status" value="1"/>
</dbReference>
<dbReference type="OrthoDB" id="9803119at2"/>
<dbReference type="PANTHER" id="PTHR34353">
    <property type="entry name" value="CRISPR-ASSOCIATED ENDONUCLEASE CAS1 1"/>
    <property type="match status" value="1"/>
</dbReference>
<reference evidence="12 13" key="1">
    <citation type="journal article" date="2012" name="BMC Genomics">
        <title>Genomic sequence analysis and characterization of Sneathia amnii sp. nov.</title>
        <authorList>
            <consortium name="Vaginal Microbiome Consortium (additional members)"/>
            <person name="Harwich M.D.Jr."/>
            <person name="Serrano M.G."/>
            <person name="Fettweis J.M."/>
            <person name="Alves J.M."/>
            <person name="Reimers M.A."/>
            <person name="Buck G.A."/>
            <person name="Jefferson K.K."/>
        </authorList>
    </citation>
    <scope>NUCLEOTIDE SEQUENCE [LARGE SCALE GENOMIC DNA]</scope>
    <source>
        <strain evidence="12 13">SN35</strain>
    </source>
</reference>
<dbReference type="AlphaFoldDB" id="A0A0E3UTU3"/>
<evidence type="ECO:0000256" key="6">
    <source>
        <dbReference type="ARBA" id="ARBA00023118"/>
    </source>
</evidence>
<comment type="cofactor">
    <cofactor evidence="10">
        <name>Mg(2+)</name>
        <dbReference type="ChEBI" id="CHEBI:18420"/>
    </cofactor>
    <cofactor evidence="10">
        <name>Mn(2+)</name>
        <dbReference type="ChEBI" id="CHEBI:29035"/>
    </cofactor>
</comment>
<name>A0A0E3UTU3_9FUSO</name>
<evidence type="ECO:0000256" key="3">
    <source>
        <dbReference type="ARBA" id="ARBA00022759"/>
    </source>
</evidence>
<dbReference type="InterPro" id="IPR042206">
    <property type="entry name" value="CRISPR-assoc_Cas1_C"/>
</dbReference>
<dbReference type="InterPro" id="IPR027617">
    <property type="entry name" value="Cas1_PREFRAN"/>
</dbReference>
<keyword evidence="7 10" id="KW-0238">DNA-binding</keyword>
<feature type="transmembrane region" description="Helical" evidence="11">
    <location>
        <begin position="70"/>
        <end position="91"/>
    </location>
</feature>
<dbReference type="Gene3D" id="1.20.120.920">
    <property type="entry name" value="CRISPR-associated endonuclease Cas1, C-terminal domain"/>
    <property type="match status" value="1"/>
</dbReference>
<evidence type="ECO:0000256" key="7">
    <source>
        <dbReference type="ARBA" id="ARBA00023125"/>
    </source>
</evidence>
<feature type="binding site" evidence="10">
    <location>
        <position position="247"/>
    </location>
    <ligand>
        <name>Mn(2+)</name>
        <dbReference type="ChEBI" id="CHEBI:29035"/>
    </ligand>
</feature>
<keyword evidence="8 10" id="KW-0464">Manganese</keyword>
<keyword evidence="1 10" id="KW-0540">Nuclease</keyword>
<dbReference type="NCBIfam" id="TIGR00287">
    <property type="entry name" value="cas1"/>
    <property type="match status" value="1"/>
</dbReference>
<dbReference type="HAMAP" id="MF_01470">
    <property type="entry name" value="Cas1"/>
    <property type="match status" value="1"/>
</dbReference>
<gene>
    <name evidence="10" type="primary">cas1</name>
    <name evidence="12" type="ORF">VC03_02980</name>
</gene>
<dbReference type="GO" id="GO:0046872">
    <property type="term" value="F:metal ion binding"/>
    <property type="evidence" value="ECO:0007669"/>
    <property type="project" value="UniProtKB-UniRule"/>
</dbReference>
<keyword evidence="11" id="KW-1133">Transmembrane helix</keyword>
<keyword evidence="11" id="KW-0472">Membrane</keyword>
<accession>A0A0E3UTU3</accession>
<keyword evidence="6 10" id="KW-0051">Antiviral defense</keyword>
<dbReference type="STRING" id="187101.VC03_02980"/>
<dbReference type="NCBIfam" id="TIGR04329">
    <property type="entry name" value="cas1_PREFRAN"/>
    <property type="match status" value="1"/>
</dbReference>
<evidence type="ECO:0000256" key="10">
    <source>
        <dbReference type="HAMAP-Rule" id="MF_01470"/>
    </source>
</evidence>
<feature type="binding site" evidence="10">
    <location>
        <position position="232"/>
    </location>
    <ligand>
        <name>Mn(2+)</name>
        <dbReference type="ChEBI" id="CHEBI:29035"/>
    </ligand>
</feature>
<keyword evidence="3 10" id="KW-0255">Endonuclease</keyword>
<evidence type="ECO:0000256" key="2">
    <source>
        <dbReference type="ARBA" id="ARBA00022723"/>
    </source>
</evidence>
<comment type="similarity">
    <text evidence="10">Belongs to the CRISPR-associated endonuclease Cas1 family.</text>
</comment>
<dbReference type="InterPro" id="IPR050646">
    <property type="entry name" value="Cas1"/>
</dbReference>
<keyword evidence="4 10" id="KW-0378">Hydrolase</keyword>
<evidence type="ECO:0000256" key="4">
    <source>
        <dbReference type="ARBA" id="ARBA00022801"/>
    </source>
</evidence>
<dbReference type="EMBL" id="CP011280">
    <property type="protein sequence ID" value="AKC95494.1"/>
    <property type="molecule type" value="Genomic_DNA"/>
</dbReference>
<sequence length="330" mass="39477">MISFPIFNSKKTIFVFSTEGDKISILNSNIVIKDKDLKVKVQCSCYNIFCIYIIGDTTLTTPLIKATKKFGFHIVLMTITFKIYSIISFGIEVNTQLKNKQYLYDKIDIGKMLIINKIENQISILKSFRKKSDEMKKDIKNMDKILMKLSELYIKNNEIELSKINIIMGYEGSVSKIYFKYLFEDLDFSKRMPRIKADYINSILDIGYTVLFNFIDSIVSIYGFDTYFGFLHRQFYMRKSLICDLIEPFRPLIDLQIKKSIHLKQFSKKDFKKIDNKYILKFECNKKYIKVFYKLLDQEKEYIFYFIQSFYRAFMREKSIEEYTKYIIRK</sequence>
<dbReference type="PATRIC" id="fig|1069640.6.peg.579"/>
<dbReference type="CDD" id="cd09634">
    <property type="entry name" value="Cas1_I-II-III"/>
    <property type="match status" value="1"/>
</dbReference>
<dbReference type="GO" id="GO:0003677">
    <property type="term" value="F:DNA binding"/>
    <property type="evidence" value="ECO:0007669"/>
    <property type="project" value="UniProtKB-KW"/>
</dbReference>
<dbReference type="GO" id="GO:0004520">
    <property type="term" value="F:DNA endonuclease activity"/>
    <property type="evidence" value="ECO:0007669"/>
    <property type="project" value="InterPro"/>
</dbReference>
<proteinExistence type="inferred from homology"/>
<evidence type="ECO:0000256" key="5">
    <source>
        <dbReference type="ARBA" id="ARBA00022842"/>
    </source>
</evidence>
<evidence type="ECO:0000256" key="11">
    <source>
        <dbReference type="SAM" id="Phobius"/>
    </source>
</evidence>
<keyword evidence="5 10" id="KW-0460">Magnesium</keyword>